<evidence type="ECO:0000259" key="3">
    <source>
        <dbReference type="Pfam" id="PF00465"/>
    </source>
</evidence>
<dbReference type="EMBL" id="JBHLUH010000047">
    <property type="protein sequence ID" value="MFC0530550.1"/>
    <property type="molecule type" value="Genomic_DNA"/>
</dbReference>
<gene>
    <name evidence="5" type="ORF">ACFFIA_23080</name>
</gene>
<dbReference type="Pfam" id="PF00465">
    <property type="entry name" value="Fe-ADH"/>
    <property type="match status" value="1"/>
</dbReference>
<comment type="caution">
    <text evidence="5">The sequence shown here is derived from an EMBL/GenBank/DDBJ whole genome shotgun (WGS) entry which is preliminary data.</text>
</comment>
<dbReference type="EC" id="1.14.11.-" evidence="5"/>
<sequence length="389" mass="41314">MTSGVFTRPGWQRVFWGAGSRDQLPDIVAERPGSRVLILTGRTLHTKTDVVTSVAERLGSAVVGVFDGTRAHTPIDTVFAAIEAVTATNADTLLVVGGSSVIDTSRAVVLALATGSRTPAQLRRYVIDPNDVTAGKVAELTAAPLRQLALTTTLAASEYSGISGVTHPDEHVKLLYGGQPGLFVDTVVLDPEVTVHTPQDLWLSGGIKILDNATEVVCSSSPTPISTTLALETLRVLPDSLRHTQRDPNDLQARLAGQLAAWHAIFAPHNVWAGVGAALRHQLGARYDIVHGYASTILTPHVLEYNLPATAAVQRRIAQALGGPDAGSAADEFRAVVRGLGLPSRLRDVAVPREDLGLIAQDALLQFVATRNPVPPTADGLRELLERAW</sequence>
<feature type="domain" description="Alcohol dehydrogenase iron-type/glycerol dehydrogenase GldA" evidence="3">
    <location>
        <begin position="13"/>
        <end position="191"/>
    </location>
</feature>
<dbReference type="PANTHER" id="PTHR11496">
    <property type="entry name" value="ALCOHOL DEHYDROGENASE"/>
    <property type="match status" value="1"/>
</dbReference>
<dbReference type="InterPro" id="IPR039697">
    <property type="entry name" value="Alcohol_dehydrogenase_Fe"/>
</dbReference>
<dbReference type="InterPro" id="IPR056798">
    <property type="entry name" value="ADH_Fe_C"/>
</dbReference>
<dbReference type="InterPro" id="IPR001670">
    <property type="entry name" value="ADH_Fe/GldA"/>
</dbReference>
<accession>A0ABV6M778</accession>
<keyword evidence="2 5" id="KW-0560">Oxidoreductase</keyword>
<evidence type="ECO:0000256" key="2">
    <source>
        <dbReference type="ARBA" id="ARBA00023002"/>
    </source>
</evidence>
<dbReference type="CDD" id="cd08192">
    <property type="entry name" value="MAR-like"/>
    <property type="match status" value="1"/>
</dbReference>
<dbReference type="Proteomes" id="UP001589867">
    <property type="component" value="Unassembled WGS sequence"/>
</dbReference>
<protein>
    <submittedName>
        <fullName evidence="5">Iron-containing alcohol dehydrogenase</fullName>
        <ecNumber evidence="5">1.14.11.-</ecNumber>
    </submittedName>
</protein>
<dbReference type="RefSeq" id="WP_377253708.1">
    <property type="nucleotide sequence ID" value="NZ_JBHLUH010000047.1"/>
</dbReference>
<keyword evidence="6" id="KW-1185">Reference proteome</keyword>
<evidence type="ECO:0000256" key="1">
    <source>
        <dbReference type="ARBA" id="ARBA00007358"/>
    </source>
</evidence>
<evidence type="ECO:0000259" key="4">
    <source>
        <dbReference type="Pfam" id="PF25137"/>
    </source>
</evidence>
<reference evidence="5 6" key="1">
    <citation type="submission" date="2024-09" db="EMBL/GenBank/DDBJ databases">
        <authorList>
            <person name="Sun Q."/>
            <person name="Mori K."/>
        </authorList>
    </citation>
    <scope>NUCLEOTIDE SEQUENCE [LARGE SCALE GENOMIC DNA]</scope>
    <source>
        <strain evidence="5 6">TBRC 3947</strain>
    </source>
</reference>
<name>A0ABV6M778_9ACTN</name>
<dbReference type="Gene3D" id="3.40.50.1970">
    <property type="match status" value="1"/>
</dbReference>
<evidence type="ECO:0000313" key="6">
    <source>
        <dbReference type="Proteomes" id="UP001589867"/>
    </source>
</evidence>
<dbReference type="Gene3D" id="1.20.1090.10">
    <property type="entry name" value="Dehydroquinate synthase-like - alpha domain"/>
    <property type="match status" value="1"/>
</dbReference>
<feature type="domain" description="Fe-containing alcohol dehydrogenase-like C-terminal" evidence="4">
    <location>
        <begin position="204"/>
        <end position="389"/>
    </location>
</feature>
<organism evidence="5 6">
    <name type="scientific">Phytohabitans kaempferiae</name>
    <dbReference type="NCBI Taxonomy" id="1620943"/>
    <lineage>
        <taxon>Bacteria</taxon>
        <taxon>Bacillati</taxon>
        <taxon>Actinomycetota</taxon>
        <taxon>Actinomycetes</taxon>
        <taxon>Micromonosporales</taxon>
        <taxon>Micromonosporaceae</taxon>
    </lineage>
</organism>
<dbReference type="SUPFAM" id="SSF56796">
    <property type="entry name" value="Dehydroquinate synthase-like"/>
    <property type="match status" value="1"/>
</dbReference>
<dbReference type="Pfam" id="PF25137">
    <property type="entry name" value="ADH_Fe_C"/>
    <property type="match status" value="1"/>
</dbReference>
<evidence type="ECO:0000313" key="5">
    <source>
        <dbReference type="EMBL" id="MFC0530550.1"/>
    </source>
</evidence>
<proteinExistence type="inferred from homology"/>
<dbReference type="GO" id="GO:0016491">
    <property type="term" value="F:oxidoreductase activity"/>
    <property type="evidence" value="ECO:0007669"/>
    <property type="project" value="UniProtKB-KW"/>
</dbReference>
<dbReference type="PANTHER" id="PTHR11496:SF102">
    <property type="entry name" value="ALCOHOL DEHYDROGENASE 4"/>
    <property type="match status" value="1"/>
</dbReference>
<comment type="similarity">
    <text evidence="1">Belongs to the iron-containing alcohol dehydrogenase family.</text>
</comment>